<protein>
    <submittedName>
        <fullName evidence="1">Uncharacterized protein</fullName>
    </submittedName>
</protein>
<dbReference type="Proteomes" id="UP000007798">
    <property type="component" value="Unassembled WGS sequence"/>
</dbReference>
<evidence type="ECO:0000313" key="2">
    <source>
        <dbReference type="Proteomes" id="UP000007798"/>
    </source>
</evidence>
<accession>A0A0Q9WUW6</accession>
<dbReference type="KEGG" id="dwi:6651728"/>
<organism evidence="1 2">
    <name type="scientific">Drosophila willistoni</name>
    <name type="common">Fruit fly</name>
    <dbReference type="NCBI Taxonomy" id="7260"/>
    <lineage>
        <taxon>Eukaryota</taxon>
        <taxon>Metazoa</taxon>
        <taxon>Ecdysozoa</taxon>
        <taxon>Arthropoda</taxon>
        <taxon>Hexapoda</taxon>
        <taxon>Insecta</taxon>
        <taxon>Pterygota</taxon>
        <taxon>Neoptera</taxon>
        <taxon>Endopterygota</taxon>
        <taxon>Diptera</taxon>
        <taxon>Brachycera</taxon>
        <taxon>Muscomorpha</taxon>
        <taxon>Ephydroidea</taxon>
        <taxon>Drosophilidae</taxon>
        <taxon>Drosophila</taxon>
        <taxon>Sophophora</taxon>
    </lineage>
</organism>
<proteinExistence type="predicted"/>
<dbReference type="InParanoid" id="A0A0Q9WUW6"/>
<sequence length="161" mass="18041">MMVVIQQRKAKISLRTKRLLQMITKTKGLKAKVEMILIGSSHRKINEDQNLKEQEEHLAMVALKGGTVHPVAGLVSRDQKAHRTQDQAEVICIIEETFGLVAAMKFGRVMSYGPNWNSAIFFADASRVVHVHNPLKSADLARLAVLHSSVVYLVRHVKPKI</sequence>
<gene>
    <name evidence="1" type="primary">Dwil\GK13393</name>
    <name evidence="1" type="ORF">Dwil_GK13393</name>
</gene>
<keyword evidence="2" id="KW-1185">Reference proteome</keyword>
<reference evidence="1 2" key="1">
    <citation type="journal article" date="2007" name="Nature">
        <title>Evolution of genes and genomes on the Drosophila phylogeny.</title>
        <authorList>
            <consortium name="Drosophila 12 Genomes Consortium"/>
            <person name="Clark A.G."/>
            <person name="Eisen M.B."/>
            <person name="Smith D.R."/>
            <person name="Bergman C.M."/>
            <person name="Oliver B."/>
            <person name="Markow T.A."/>
            <person name="Kaufman T.C."/>
            <person name="Kellis M."/>
            <person name="Gelbart W."/>
            <person name="Iyer V.N."/>
            <person name="Pollard D.A."/>
            <person name="Sackton T.B."/>
            <person name="Larracuente A.M."/>
            <person name="Singh N.D."/>
            <person name="Abad J.P."/>
            <person name="Abt D.N."/>
            <person name="Adryan B."/>
            <person name="Aguade M."/>
            <person name="Akashi H."/>
            <person name="Anderson W.W."/>
            <person name="Aquadro C.F."/>
            <person name="Ardell D.H."/>
            <person name="Arguello R."/>
            <person name="Artieri C.G."/>
            <person name="Barbash D.A."/>
            <person name="Barker D."/>
            <person name="Barsanti P."/>
            <person name="Batterham P."/>
            <person name="Batzoglou S."/>
            <person name="Begun D."/>
            <person name="Bhutkar A."/>
            <person name="Blanco E."/>
            <person name="Bosak S.A."/>
            <person name="Bradley R.K."/>
            <person name="Brand A.D."/>
            <person name="Brent M.R."/>
            <person name="Brooks A.N."/>
            <person name="Brown R.H."/>
            <person name="Butlin R.K."/>
            <person name="Caggese C."/>
            <person name="Calvi B.R."/>
            <person name="Bernardo de Carvalho A."/>
            <person name="Caspi A."/>
            <person name="Castrezana S."/>
            <person name="Celniker S.E."/>
            <person name="Chang J.L."/>
            <person name="Chapple C."/>
            <person name="Chatterji S."/>
            <person name="Chinwalla A."/>
            <person name="Civetta A."/>
            <person name="Clifton S.W."/>
            <person name="Comeron J.M."/>
            <person name="Costello J.C."/>
            <person name="Coyne J.A."/>
            <person name="Daub J."/>
            <person name="David R.G."/>
            <person name="Delcher A.L."/>
            <person name="Delehaunty K."/>
            <person name="Do C.B."/>
            <person name="Ebling H."/>
            <person name="Edwards K."/>
            <person name="Eickbush T."/>
            <person name="Evans J.D."/>
            <person name="Filipski A."/>
            <person name="Findeiss S."/>
            <person name="Freyhult E."/>
            <person name="Fulton L."/>
            <person name="Fulton R."/>
            <person name="Garcia A.C."/>
            <person name="Gardiner A."/>
            <person name="Garfield D.A."/>
            <person name="Garvin B.E."/>
            <person name="Gibson G."/>
            <person name="Gilbert D."/>
            <person name="Gnerre S."/>
            <person name="Godfrey J."/>
            <person name="Good R."/>
            <person name="Gotea V."/>
            <person name="Gravely B."/>
            <person name="Greenberg A.J."/>
            <person name="Griffiths-Jones S."/>
            <person name="Gross S."/>
            <person name="Guigo R."/>
            <person name="Gustafson E.A."/>
            <person name="Haerty W."/>
            <person name="Hahn M.W."/>
            <person name="Halligan D.L."/>
            <person name="Halpern A.L."/>
            <person name="Halter G.M."/>
            <person name="Han M.V."/>
            <person name="Heger A."/>
            <person name="Hillier L."/>
            <person name="Hinrichs A.S."/>
            <person name="Holmes I."/>
            <person name="Hoskins R.A."/>
            <person name="Hubisz M.J."/>
            <person name="Hultmark D."/>
            <person name="Huntley M.A."/>
            <person name="Jaffe D.B."/>
            <person name="Jagadeeshan S."/>
            <person name="Jeck W.R."/>
            <person name="Johnson J."/>
            <person name="Jones C.D."/>
            <person name="Jordan W.C."/>
            <person name="Karpen G.H."/>
            <person name="Kataoka E."/>
            <person name="Keightley P.D."/>
            <person name="Kheradpour P."/>
            <person name="Kirkness E.F."/>
            <person name="Koerich L.B."/>
            <person name="Kristiansen K."/>
            <person name="Kudrna D."/>
            <person name="Kulathinal R.J."/>
            <person name="Kumar S."/>
            <person name="Kwok R."/>
            <person name="Lander E."/>
            <person name="Langley C.H."/>
            <person name="Lapoint R."/>
            <person name="Lazzaro B.P."/>
            <person name="Lee S.J."/>
            <person name="Levesque L."/>
            <person name="Li R."/>
            <person name="Lin C.F."/>
            <person name="Lin M.F."/>
            <person name="Lindblad-Toh K."/>
            <person name="Llopart A."/>
            <person name="Long M."/>
            <person name="Low L."/>
            <person name="Lozovsky E."/>
            <person name="Lu J."/>
            <person name="Luo M."/>
            <person name="Machado C.A."/>
            <person name="Makalowski W."/>
            <person name="Marzo M."/>
            <person name="Matsuda M."/>
            <person name="Matzkin L."/>
            <person name="McAllister B."/>
            <person name="McBride C.S."/>
            <person name="McKernan B."/>
            <person name="McKernan K."/>
            <person name="Mendez-Lago M."/>
            <person name="Minx P."/>
            <person name="Mollenhauer M.U."/>
            <person name="Montooth K."/>
            <person name="Mount S.M."/>
            <person name="Mu X."/>
            <person name="Myers E."/>
            <person name="Negre B."/>
            <person name="Newfeld S."/>
            <person name="Nielsen R."/>
            <person name="Noor M.A."/>
            <person name="O'Grady P."/>
            <person name="Pachter L."/>
            <person name="Papaceit M."/>
            <person name="Parisi M.J."/>
            <person name="Parisi M."/>
            <person name="Parts L."/>
            <person name="Pedersen J.S."/>
            <person name="Pesole G."/>
            <person name="Phillippy A.M."/>
            <person name="Ponting C.P."/>
            <person name="Pop M."/>
            <person name="Porcelli D."/>
            <person name="Powell J.R."/>
            <person name="Prohaska S."/>
            <person name="Pruitt K."/>
            <person name="Puig M."/>
            <person name="Quesneville H."/>
            <person name="Ram K.R."/>
            <person name="Rand D."/>
            <person name="Rasmussen M.D."/>
            <person name="Reed L.K."/>
            <person name="Reenan R."/>
            <person name="Reily A."/>
            <person name="Remington K.A."/>
            <person name="Rieger T.T."/>
            <person name="Ritchie M.G."/>
            <person name="Robin C."/>
            <person name="Rogers Y.H."/>
            <person name="Rohde C."/>
            <person name="Rozas J."/>
            <person name="Rubenfield M.J."/>
            <person name="Ruiz A."/>
            <person name="Russo S."/>
            <person name="Salzberg S.L."/>
            <person name="Sanchez-Gracia A."/>
            <person name="Saranga D.J."/>
            <person name="Sato H."/>
            <person name="Schaeffer S.W."/>
            <person name="Schatz M.C."/>
            <person name="Schlenke T."/>
            <person name="Schwartz R."/>
            <person name="Segarra C."/>
            <person name="Singh R.S."/>
            <person name="Sirot L."/>
            <person name="Sirota M."/>
            <person name="Sisneros N.B."/>
            <person name="Smith C.D."/>
            <person name="Smith T.F."/>
            <person name="Spieth J."/>
            <person name="Stage D.E."/>
            <person name="Stark A."/>
            <person name="Stephan W."/>
            <person name="Strausberg R.L."/>
            <person name="Strempel S."/>
            <person name="Sturgill D."/>
            <person name="Sutton G."/>
            <person name="Sutton G.G."/>
            <person name="Tao W."/>
            <person name="Teichmann S."/>
            <person name="Tobari Y.N."/>
            <person name="Tomimura Y."/>
            <person name="Tsolas J.M."/>
            <person name="Valente V.L."/>
            <person name="Venter E."/>
            <person name="Venter J.C."/>
            <person name="Vicario S."/>
            <person name="Vieira F.G."/>
            <person name="Vilella A.J."/>
            <person name="Villasante A."/>
            <person name="Walenz B."/>
            <person name="Wang J."/>
            <person name="Wasserman M."/>
            <person name="Watts T."/>
            <person name="Wilson D."/>
            <person name="Wilson R.K."/>
            <person name="Wing R.A."/>
            <person name="Wolfner M.F."/>
            <person name="Wong A."/>
            <person name="Wong G.K."/>
            <person name="Wu C.I."/>
            <person name="Wu G."/>
            <person name="Yamamoto D."/>
            <person name="Yang H.P."/>
            <person name="Yang S.P."/>
            <person name="Yorke J.A."/>
            <person name="Yoshida K."/>
            <person name="Zdobnov E."/>
            <person name="Zhang P."/>
            <person name="Zhang Y."/>
            <person name="Zimin A.V."/>
            <person name="Baldwin J."/>
            <person name="Abdouelleil A."/>
            <person name="Abdulkadir J."/>
            <person name="Abebe A."/>
            <person name="Abera B."/>
            <person name="Abreu J."/>
            <person name="Acer S.C."/>
            <person name="Aftuck L."/>
            <person name="Alexander A."/>
            <person name="An P."/>
            <person name="Anderson E."/>
            <person name="Anderson S."/>
            <person name="Arachi H."/>
            <person name="Azer M."/>
            <person name="Bachantsang P."/>
            <person name="Barry A."/>
            <person name="Bayul T."/>
            <person name="Berlin A."/>
            <person name="Bessette D."/>
            <person name="Bloom T."/>
            <person name="Blye J."/>
            <person name="Boguslavskiy L."/>
            <person name="Bonnet C."/>
            <person name="Boukhgalter B."/>
            <person name="Bourzgui I."/>
            <person name="Brown A."/>
            <person name="Cahill P."/>
            <person name="Channer S."/>
            <person name="Cheshatsang Y."/>
            <person name="Chuda L."/>
            <person name="Citroen M."/>
            <person name="Collymore A."/>
            <person name="Cooke P."/>
            <person name="Costello M."/>
            <person name="D'Aco K."/>
            <person name="Daza R."/>
            <person name="De Haan G."/>
            <person name="DeGray S."/>
            <person name="DeMaso C."/>
            <person name="Dhargay N."/>
            <person name="Dooley K."/>
            <person name="Dooley E."/>
            <person name="Doricent M."/>
            <person name="Dorje P."/>
            <person name="Dorjee K."/>
            <person name="Dupes A."/>
            <person name="Elong R."/>
            <person name="Falk J."/>
            <person name="Farina A."/>
            <person name="Faro S."/>
            <person name="Ferguson D."/>
            <person name="Fisher S."/>
            <person name="Foley C.D."/>
            <person name="Franke A."/>
            <person name="Friedrich D."/>
            <person name="Gadbois L."/>
            <person name="Gearin G."/>
            <person name="Gearin C.R."/>
            <person name="Giannoukos G."/>
            <person name="Goode T."/>
            <person name="Graham J."/>
            <person name="Grandbois E."/>
            <person name="Grewal S."/>
            <person name="Gyaltsen K."/>
            <person name="Hafez N."/>
            <person name="Hagos B."/>
            <person name="Hall J."/>
            <person name="Henson C."/>
            <person name="Hollinger A."/>
            <person name="Honan T."/>
            <person name="Huard M.D."/>
            <person name="Hughes L."/>
            <person name="Hurhula B."/>
            <person name="Husby M.E."/>
            <person name="Kamat A."/>
            <person name="Kanga B."/>
            <person name="Kashin S."/>
            <person name="Khazanovich D."/>
            <person name="Kisner P."/>
            <person name="Lance K."/>
            <person name="Lara M."/>
            <person name="Lee W."/>
            <person name="Lennon N."/>
            <person name="Letendre F."/>
            <person name="LeVine R."/>
            <person name="Lipovsky A."/>
            <person name="Liu X."/>
            <person name="Liu J."/>
            <person name="Liu S."/>
            <person name="Lokyitsang T."/>
            <person name="Lokyitsang Y."/>
            <person name="Lubonja R."/>
            <person name="Lui A."/>
            <person name="MacDonald P."/>
            <person name="Magnisalis V."/>
            <person name="Maru K."/>
            <person name="Matthews C."/>
            <person name="McCusker W."/>
            <person name="McDonough S."/>
            <person name="Mehta T."/>
            <person name="Meldrim J."/>
            <person name="Meneus L."/>
            <person name="Mihai O."/>
            <person name="Mihalev A."/>
            <person name="Mihova T."/>
            <person name="Mittelman R."/>
            <person name="Mlenga V."/>
            <person name="Montmayeur A."/>
            <person name="Mulrain L."/>
            <person name="Navidi A."/>
            <person name="Naylor J."/>
            <person name="Negash T."/>
            <person name="Nguyen T."/>
            <person name="Nguyen N."/>
            <person name="Nicol R."/>
            <person name="Norbu C."/>
            <person name="Norbu N."/>
            <person name="Novod N."/>
            <person name="O'Neill B."/>
            <person name="Osman S."/>
            <person name="Markiewicz E."/>
            <person name="Oyono O.L."/>
            <person name="Patti C."/>
            <person name="Phunkhang P."/>
            <person name="Pierre F."/>
            <person name="Priest M."/>
            <person name="Raghuraman S."/>
            <person name="Rege F."/>
            <person name="Reyes R."/>
            <person name="Rise C."/>
            <person name="Rogov P."/>
            <person name="Ross K."/>
            <person name="Ryan E."/>
            <person name="Settipalli S."/>
            <person name="Shea T."/>
            <person name="Sherpa N."/>
            <person name="Shi L."/>
            <person name="Shih D."/>
            <person name="Sparrow T."/>
            <person name="Spaulding J."/>
            <person name="Stalker J."/>
            <person name="Stange-Thomann N."/>
            <person name="Stavropoulos S."/>
            <person name="Stone C."/>
            <person name="Strader C."/>
            <person name="Tesfaye S."/>
            <person name="Thomson T."/>
            <person name="Thoulutsang Y."/>
            <person name="Thoulutsang D."/>
            <person name="Topham K."/>
            <person name="Topping I."/>
            <person name="Tsamla T."/>
            <person name="Vassiliev H."/>
            <person name="Vo A."/>
            <person name="Wangchuk T."/>
            <person name="Wangdi T."/>
            <person name="Weiand M."/>
            <person name="Wilkinson J."/>
            <person name="Wilson A."/>
            <person name="Yadav S."/>
            <person name="Young G."/>
            <person name="Yu Q."/>
            <person name="Zembek L."/>
            <person name="Zhong D."/>
            <person name="Zimmer A."/>
            <person name="Zwirko Z."/>
            <person name="Jaffe D.B."/>
            <person name="Alvarez P."/>
            <person name="Brockman W."/>
            <person name="Butler J."/>
            <person name="Chin C."/>
            <person name="Gnerre S."/>
            <person name="Grabherr M."/>
            <person name="Kleber M."/>
            <person name="Mauceli E."/>
            <person name="MacCallum I."/>
        </authorList>
    </citation>
    <scope>NUCLEOTIDE SEQUENCE [LARGE SCALE GENOMIC DNA]</scope>
    <source>
        <strain evidence="2">Tucson 14030-0811.24</strain>
    </source>
</reference>
<dbReference type="AlphaFoldDB" id="A0A0Q9WUW6"/>
<evidence type="ECO:0000313" key="1">
    <source>
        <dbReference type="EMBL" id="KRF99935.1"/>
    </source>
</evidence>
<dbReference type="EMBL" id="CH964272">
    <property type="protein sequence ID" value="KRF99935.1"/>
    <property type="molecule type" value="Genomic_DNA"/>
</dbReference>
<name>A0A0Q9WUW6_DROWI</name>